<evidence type="ECO:0000256" key="6">
    <source>
        <dbReference type="ARBA" id="ARBA00026066"/>
    </source>
</evidence>
<keyword evidence="5" id="KW-0501">Molybdenum cofactor biosynthesis</keyword>
<sequence length="149" mass="17285">MIQVQHEDFHVDALYKRLLQRNKTGAVVMFVGLVRQFTDQPEAECRFELEHYPGMTERNLQTIVDKAKLRWPLLDVCVVHRVGRLSVDDQIVFVGVSAAHRAEAFQACDYIMDYLKSRAAFWKKESHGTDSQWVAANSNDDKSLERWSE</sequence>
<reference evidence="12 13" key="1">
    <citation type="journal article" date="2012" name="Int. J. Syst. Evol. Microbiol.">
        <title>Marinomonas hwangdonensis sp. nov., isolated from seawater.</title>
        <authorList>
            <person name="Jung Y.T."/>
            <person name="Oh T.K."/>
            <person name="Yoon J.H."/>
        </authorList>
    </citation>
    <scope>NUCLEOTIDE SEQUENCE [LARGE SCALE GENOMIC DNA]</scope>
    <source>
        <strain evidence="12 13">HDW-15</strain>
    </source>
</reference>
<name>A0A3M8Q2Y6_9GAMM</name>
<comment type="catalytic activity">
    <reaction evidence="11">
        <text>2 [molybdopterin-synthase sulfur-carrier protein]-C-terminal-Gly-aminoethanethioate + cyclic pyranopterin phosphate + H2O = molybdopterin + 2 [molybdopterin-synthase sulfur-carrier protein]-C-terminal Gly-Gly + 2 H(+)</text>
        <dbReference type="Rhea" id="RHEA:26333"/>
        <dbReference type="Rhea" id="RHEA-COMP:12202"/>
        <dbReference type="Rhea" id="RHEA-COMP:19907"/>
        <dbReference type="ChEBI" id="CHEBI:15377"/>
        <dbReference type="ChEBI" id="CHEBI:15378"/>
        <dbReference type="ChEBI" id="CHEBI:58698"/>
        <dbReference type="ChEBI" id="CHEBI:59648"/>
        <dbReference type="ChEBI" id="CHEBI:90778"/>
        <dbReference type="ChEBI" id="CHEBI:232372"/>
        <dbReference type="EC" id="2.8.1.12"/>
    </reaction>
</comment>
<dbReference type="Gene3D" id="3.90.1170.40">
    <property type="entry name" value="Molybdopterin biosynthesis MoaE subunit"/>
    <property type="match status" value="1"/>
</dbReference>
<evidence type="ECO:0000256" key="9">
    <source>
        <dbReference type="ARBA" id="ARBA00030781"/>
    </source>
</evidence>
<dbReference type="EC" id="2.8.1.12" evidence="3"/>
<dbReference type="SUPFAM" id="SSF54690">
    <property type="entry name" value="Molybdopterin synthase subunit MoaE"/>
    <property type="match status" value="1"/>
</dbReference>
<evidence type="ECO:0000256" key="10">
    <source>
        <dbReference type="ARBA" id="ARBA00032474"/>
    </source>
</evidence>
<protein>
    <recommendedName>
        <fullName evidence="4">Molybdopterin synthase catalytic subunit</fullName>
        <ecNumber evidence="3">2.8.1.12</ecNumber>
    </recommendedName>
    <alternativeName>
        <fullName evidence="9">MPT synthase subunit 2</fullName>
    </alternativeName>
    <alternativeName>
        <fullName evidence="7">Molybdenum cofactor biosynthesis protein E</fullName>
    </alternativeName>
    <alternativeName>
        <fullName evidence="8">Molybdopterin-converting factor large subunit</fullName>
    </alternativeName>
    <alternativeName>
        <fullName evidence="10">Molybdopterin-converting factor subunit 2</fullName>
    </alternativeName>
</protein>
<evidence type="ECO:0000313" key="12">
    <source>
        <dbReference type="EMBL" id="RNF50112.1"/>
    </source>
</evidence>
<evidence type="ECO:0000256" key="4">
    <source>
        <dbReference type="ARBA" id="ARBA00013858"/>
    </source>
</evidence>
<dbReference type="PANTHER" id="PTHR23404">
    <property type="entry name" value="MOLYBDOPTERIN SYNTHASE RELATED"/>
    <property type="match status" value="1"/>
</dbReference>
<evidence type="ECO:0000256" key="2">
    <source>
        <dbReference type="ARBA" id="ARBA00005426"/>
    </source>
</evidence>
<dbReference type="GO" id="GO:0006777">
    <property type="term" value="P:Mo-molybdopterin cofactor biosynthetic process"/>
    <property type="evidence" value="ECO:0007669"/>
    <property type="project" value="UniProtKB-KW"/>
</dbReference>
<comment type="caution">
    <text evidence="12">The sequence shown here is derived from an EMBL/GenBank/DDBJ whole genome shotgun (WGS) entry which is preliminary data.</text>
</comment>
<dbReference type="InterPro" id="IPR003448">
    <property type="entry name" value="Mopterin_biosynth_MoaE"/>
</dbReference>
<dbReference type="EMBL" id="RIZG01000006">
    <property type="protein sequence ID" value="RNF50112.1"/>
    <property type="molecule type" value="Genomic_DNA"/>
</dbReference>
<dbReference type="GO" id="GO:0030366">
    <property type="term" value="F:molybdopterin synthase activity"/>
    <property type="evidence" value="ECO:0007669"/>
    <property type="project" value="UniProtKB-EC"/>
</dbReference>
<evidence type="ECO:0000256" key="5">
    <source>
        <dbReference type="ARBA" id="ARBA00023150"/>
    </source>
</evidence>
<comment type="subunit">
    <text evidence="6">Heterotetramer of 2 MoaD subunits and 2 MoaE subunits. Also stable as homodimer. The enzyme changes between these two forms during catalysis.</text>
</comment>
<dbReference type="OrthoDB" id="9803224at2"/>
<dbReference type="InterPro" id="IPR036563">
    <property type="entry name" value="MoaE_sf"/>
</dbReference>
<organism evidence="12 13">
    <name type="scientific">Marinomonas hwangdonensis</name>
    <dbReference type="NCBI Taxonomy" id="1053647"/>
    <lineage>
        <taxon>Bacteria</taxon>
        <taxon>Pseudomonadati</taxon>
        <taxon>Pseudomonadota</taxon>
        <taxon>Gammaproteobacteria</taxon>
        <taxon>Oceanospirillales</taxon>
        <taxon>Oceanospirillaceae</taxon>
        <taxon>Marinomonas</taxon>
    </lineage>
</organism>
<accession>A0A3M8Q2Y6</accession>
<evidence type="ECO:0000256" key="11">
    <source>
        <dbReference type="ARBA" id="ARBA00049878"/>
    </source>
</evidence>
<evidence type="ECO:0000256" key="1">
    <source>
        <dbReference type="ARBA" id="ARBA00005046"/>
    </source>
</evidence>
<dbReference type="Proteomes" id="UP000280507">
    <property type="component" value="Unassembled WGS sequence"/>
</dbReference>
<evidence type="ECO:0000256" key="3">
    <source>
        <dbReference type="ARBA" id="ARBA00011950"/>
    </source>
</evidence>
<evidence type="ECO:0000256" key="8">
    <source>
        <dbReference type="ARBA" id="ARBA00030407"/>
    </source>
</evidence>
<dbReference type="Pfam" id="PF02391">
    <property type="entry name" value="MoaE"/>
    <property type="match status" value="1"/>
</dbReference>
<comment type="pathway">
    <text evidence="1">Cofactor biosynthesis; molybdopterin biosynthesis.</text>
</comment>
<dbReference type="CDD" id="cd00756">
    <property type="entry name" value="MoaE"/>
    <property type="match status" value="1"/>
</dbReference>
<evidence type="ECO:0000256" key="7">
    <source>
        <dbReference type="ARBA" id="ARBA00029745"/>
    </source>
</evidence>
<evidence type="ECO:0000313" key="13">
    <source>
        <dbReference type="Proteomes" id="UP000280507"/>
    </source>
</evidence>
<dbReference type="AlphaFoldDB" id="A0A3M8Q2Y6"/>
<gene>
    <name evidence="12" type="ORF">EBI00_11610</name>
</gene>
<comment type="similarity">
    <text evidence="2">Belongs to the MoaE family.</text>
</comment>
<proteinExistence type="inferred from homology"/>
<dbReference type="RefSeq" id="WP_123096093.1">
    <property type="nucleotide sequence ID" value="NZ_RIZG01000006.1"/>
</dbReference>
<dbReference type="UniPathway" id="UPA00344"/>
<keyword evidence="13" id="KW-1185">Reference proteome</keyword>